<dbReference type="Gene3D" id="2.40.50.230">
    <property type="entry name" value="Gp5 N-terminal domain"/>
    <property type="match status" value="1"/>
</dbReference>
<organism evidence="3 4">
    <name type="scientific">Novosphingobium pentaromativorans US6-1</name>
    <dbReference type="NCBI Taxonomy" id="1088721"/>
    <lineage>
        <taxon>Bacteria</taxon>
        <taxon>Pseudomonadati</taxon>
        <taxon>Pseudomonadota</taxon>
        <taxon>Alphaproteobacteria</taxon>
        <taxon>Sphingomonadales</taxon>
        <taxon>Sphingomonadaceae</taxon>
        <taxon>Novosphingobium</taxon>
    </lineage>
</organism>
<comment type="caution">
    <text evidence="3">The sequence shown here is derived from an EMBL/GenBank/DDBJ whole genome shotgun (WGS) entry which is preliminary data.</text>
</comment>
<proteinExistence type="predicted"/>
<dbReference type="Pfam" id="PF18946">
    <property type="entry name" value="Apex"/>
    <property type="match status" value="1"/>
</dbReference>
<evidence type="ECO:0000313" key="3">
    <source>
        <dbReference type="EMBL" id="EHJ59927.1"/>
    </source>
</evidence>
<dbReference type="InterPro" id="IPR013046">
    <property type="entry name" value="GpV/Gp45"/>
</dbReference>
<accession>G6EFH9</accession>
<protein>
    <submittedName>
        <fullName evidence="3">Putative baseplate assembly protein V (Gpv)</fullName>
    </submittedName>
</protein>
<feature type="compositionally biased region" description="Gly residues" evidence="1">
    <location>
        <begin position="183"/>
        <end position="195"/>
    </location>
</feature>
<reference evidence="3 4" key="1">
    <citation type="journal article" date="2012" name="J. Bacteriol.">
        <title>Genome sequence of benzo(a)pyrene-degrading bacterium Novosphingobium pentaromativorans US6-1.</title>
        <authorList>
            <person name="Luo Y.R."/>
            <person name="Kang S.G."/>
            <person name="Kim S.J."/>
            <person name="Kim M.R."/>
            <person name="Li N."/>
            <person name="Lee J.H."/>
            <person name="Kwon K.K."/>
        </authorList>
    </citation>
    <scope>NUCLEOTIDE SEQUENCE [LARGE SCALE GENOMIC DNA]</scope>
    <source>
        <strain evidence="3 4">US6-1</strain>
    </source>
</reference>
<evidence type="ECO:0000256" key="1">
    <source>
        <dbReference type="SAM" id="MobiDB-lite"/>
    </source>
</evidence>
<dbReference type="InterPro" id="IPR006531">
    <property type="entry name" value="Gp5/Vgr_OB"/>
</dbReference>
<evidence type="ECO:0000313" key="4">
    <source>
        <dbReference type="Proteomes" id="UP000004030"/>
    </source>
</evidence>
<dbReference type="InterPro" id="IPR044033">
    <property type="entry name" value="GpV-like_apex"/>
</dbReference>
<dbReference type="AlphaFoldDB" id="G6EFH9"/>
<dbReference type="EMBL" id="AGFM01000049">
    <property type="protein sequence ID" value="EHJ59927.1"/>
    <property type="molecule type" value="Genomic_DNA"/>
</dbReference>
<feature type="domain" description="Gp5/Type VI secretion system Vgr protein OB-fold" evidence="2">
    <location>
        <begin position="32"/>
        <end position="100"/>
    </location>
</feature>
<evidence type="ECO:0000259" key="2">
    <source>
        <dbReference type="Pfam" id="PF04717"/>
    </source>
</evidence>
<feature type="region of interest" description="Disordered" evidence="1">
    <location>
        <begin position="175"/>
        <end position="195"/>
    </location>
</feature>
<keyword evidence="4" id="KW-1185">Reference proteome</keyword>
<dbReference type="STRING" id="1088721.JI59_04450"/>
<dbReference type="Pfam" id="PF04717">
    <property type="entry name" value="Phage_base_V"/>
    <property type="match status" value="1"/>
</dbReference>
<sequence length="195" mass="19724">MAAWRGIGIFAVMRTPQDTPTDPDALLRYVTIASVDLAAARCSVTIDASEEDGAVESPPLPWLAPRMGDTKAWLPPSVGEQALLLCPGGEIGAGVVVGGLTCHANPAPIDEPVALLRFKDGASLTYDPDAHELLLQLPAGATTVLASDGGIDLIGNVNLTGTLTASEDVTASGVSLKGHKHGGVQGGGSQTGGPV</sequence>
<dbReference type="PATRIC" id="fig|1088721.3.peg.3058"/>
<dbReference type="eggNOG" id="COG4540">
    <property type="taxonomic scope" value="Bacteria"/>
</dbReference>
<gene>
    <name evidence="3" type="ORF">NSU_3100</name>
</gene>
<name>G6EFH9_9SPHN</name>
<dbReference type="Proteomes" id="UP000004030">
    <property type="component" value="Unassembled WGS sequence"/>
</dbReference>
<dbReference type="InterPro" id="IPR037026">
    <property type="entry name" value="Vgr_OB-fold_dom_sf"/>
</dbReference>
<dbReference type="NCBIfam" id="TIGR01644">
    <property type="entry name" value="phage_P2_V"/>
    <property type="match status" value="1"/>
</dbReference>